<sequence>MAGFSNISKTLIIEKNNDAAYMPLYDDKGEIRDNSDASLEDYNYVANGIKFYKTKTNLL</sequence>
<proteinExistence type="predicted"/>
<reference evidence="1" key="1">
    <citation type="submission" date="2021-05" db="EMBL/GenBank/DDBJ databases">
        <title>Complete genome sequence of the cellulolytic planctomycete Telmatocola sphagniphila SP2T and characterization of the first cellulase from planctomycetes.</title>
        <authorList>
            <person name="Rakitin A.L."/>
            <person name="Beletsky A.V."/>
            <person name="Naumoff D.G."/>
            <person name="Kulichevskaya I.S."/>
            <person name="Mardanov A.V."/>
            <person name="Ravin N.V."/>
            <person name="Dedysh S.N."/>
        </authorList>
    </citation>
    <scope>NUCLEOTIDE SEQUENCE</scope>
    <source>
        <strain evidence="1">SP2T</strain>
    </source>
</reference>
<dbReference type="Proteomes" id="UP000676194">
    <property type="component" value="Chromosome"/>
</dbReference>
<keyword evidence="2" id="KW-1185">Reference proteome</keyword>
<name>A0A8E6B4G7_9BACT</name>
<protein>
    <submittedName>
        <fullName evidence="1">Uncharacterized protein</fullName>
    </submittedName>
</protein>
<dbReference type="KEGG" id="tsph:KIH39_15975"/>
<gene>
    <name evidence="1" type="ORF">KIH39_15975</name>
</gene>
<dbReference type="EMBL" id="CP074694">
    <property type="protein sequence ID" value="QVL30348.1"/>
    <property type="molecule type" value="Genomic_DNA"/>
</dbReference>
<dbReference type="AlphaFoldDB" id="A0A8E6B4G7"/>
<dbReference type="RefSeq" id="WP_213494219.1">
    <property type="nucleotide sequence ID" value="NZ_CP074694.1"/>
</dbReference>
<evidence type="ECO:0000313" key="2">
    <source>
        <dbReference type="Proteomes" id="UP000676194"/>
    </source>
</evidence>
<evidence type="ECO:0000313" key="1">
    <source>
        <dbReference type="EMBL" id="QVL30348.1"/>
    </source>
</evidence>
<organism evidence="1 2">
    <name type="scientific">Telmatocola sphagniphila</name>
    <dbReference type="NCBI Taxonomy" id="1123043"/>
    <lineage>
        <taxon>Bacteria</taxon>
        <taxon>Pseudomonadati</taxon>
        <taxon>Planctomycetota</taxon>
        <taxon>Planctomycetia</taxon>
        <taxon>Gemmatales</taxon>
        <taxon>Gemmataceae</taxon>
    </lineage>
</organism>
<accession>A0A8E6B4G7</accession>